<accession>A0A165HR95</accession>
<dbReference type="AlphaFoldDB" id="A0A165HR95"/>
<reference evidence="1 2" key="1">
    <citation type="journal article" date="2016" name="Mol. Biol. Evol.">
        <title>Comparative Genomics of Early-Diverging Mushroom-Forming Fungi Provides Insights into the Origins of Lignocellulose Decay Capabilities.</title>
        <authorList>
            <person name="Nagy L.G."/>
            <person name="Riley R."/>
            <person name="Tritt A."/>
            <person name="Adam C."/>
            <person name="Daum C."/>
            <person name="Floudas D."/>
            <person name="Sun H."/>
            <person name="Yadav J.S."/>
            <person name="Pangilinan J."/>
            <person name="Larsson K.H."/>
            <person name="Matsuura K."/>
            <person name="Barry K."/>
            <person name="Labutti K."/>
            <person name="Kuo R."/>
            <person name="Ohm R.A."/>
            <person name="Bhattacharya S.S."/>
            <person name="Shirouzu T."/>
            <person name="Yoshinaga Y."/>
            <person name="Martin F.M."/>
            <person name="Grigoriev I.V."/>
            <person name="Hibbett D.S."/>
        </authorList>
    </citation>
    <scope>NUCLEOTIDE SEQUENCE [LARGE SCALE GENOMIC DNA]</scope>
    <source>
        <strain evidence="1 2">HHB12029</strain>
    </source>
</reference>
<dbReference type="EMBL" id="KV426010">
    <property type="protein sequence ID" value="KZV92348.1"/>
    <property type="molecule type" value="Genomic_DNA"/>
</dbReference>
<gene>
    <name evidence="1" type="ORF">EXIGLDRAFT_76635</name>
</gene>
<name>A0A165HR95_EXIGL</name>
<sequence>MSQWVPSGSRTLHAPYGRREARYGRREARGAVGRDLQCFIPITTTLVRARDYFSELSAVAGNAIQWNSWLDLAIMQEPNQPLTPIENCIYFSNIEAIRFVRCTGKDGWLRREHFDVYLPRGSLLDTETRRILGLTSEFEGQHIVYAAKSM</sequence>
<evidence type="ECO:0000313" key="1">
    <source>
        <dbReference type="EMBL" id="KZV92348.1"/>
    </source>
</evidence>
<proteinExistence type="predicted"/>
<evidence type="ECO:0000313" key="2">
    <source>
        <dbReference type="Proteomes" id="UP000077266"/>
    </source>
</evidence>
<organism evidence="1 2">
    <name type="scientific">Exidia glandulosa HHB12029</name>
    <dbReference type="NCBI Taxonomy" id="1314781"/>
    <lineage>
        <taxon>Eukaryota</taxon>
        <taxon>Fungi</taxon>
        <taxon>Dikarya</taxon>
        <taxon>Basidiomycota</taxon>
        <taxon>Agaricomycotina</taxon>
        <taxon>Agaricomycetes</taxon>
        <taxon>Auriculariales</taxon>
        <taxon>Exidiaceae</taxon>
        <taxon>Exidia</taxon>
    </lineage>
</organism>
<keyword evidence="2" id="KW-1185">Reference proteome</keyword>
<dbReference type="InParanoid" id="A0A165HR95"/>
<dbReference type="Proteomes" id="UP000077266">
    <property type="component" value="Unassembled WGS sequence"/>
</dbReference>
<protein>
    <submittedName>
        <fullName evidence="1">Uncharacterized protein</fullName>
    </submittedName>
</protein>